<dbReference type="GO" id="GO:0005524">
    <property type="term" value="F:ATP binding"/>
    <property type="evidence" value="ECO:0007669"/>
    <property type="project" value="UniProtKB-KW"/>
</dbReference>
<name>A0A2N3Y225_SACSN</name>
<keyword evidence="2" id="KW-0808">Transferase</keyword>
<evidence type="ECO:0000313" key="8">
    <source>
        <dbReference type="EMBL" id="PKW16901.1"/>
    </source>
</evidence>
<dbReference type="GO" id="GO:0016773">
    <property type="term" value="F:phosphotransferase activity, alcohol group as acceptor"/>
    <property type="evidence" value="ECO:0007669"/>
    <property type="project" value="InterPro"/>
</dbReference>
<dbReference type="Pfam" id="PF01636">
    <property type="entry name" value="APH"/>
    <property type="match status" value="1"/>
</dbReference>
<dbReference type="SUPFAM" id="SSF56112">
    <property type="entry name" value="Protein kinase-like (PK-like)"/>
    <property type="match status" value="1"/>
</dbReference>
<dbReference type="GO" id="GO:0016301">
    <property type="term" value="F:kinase activity"/>
    <property type="evidence" value="ECO:0007669"/>
    <property type="project" value="UniProtKB-KW"/>
</dbReference>
<dbReference type="InterPro" id="IPR051678">
    <property type="entry name" value="AGP_Transferase"/>
</dbReference>
<dbReference type="Gene3D" id="3.30.200.20">
    <property type="entry name" value="Phosphorylase Kinase, domain 1"/>
    <property type="match status" value="1"/>
</dbReference>
<dbReference type="Proteomes" id="UP000233786">
    <property type="component" value="Unassembled WGS sequence"/>
</dbReference>
<dbReference type="GO" id="GO:0046677">
    <property type="term" value="P:response to antibiotic"/>
    <property type="evidence" value="ECO:0007669"/>
    <property type="project" value="UniProtKB-KW"/>
</dbReference>
<dbReference type="AlphaFoldDB" id="A0A2N3Y225"/>
<comment type="similarity">
    <text evidence="1">Belongs to the aminoglycoside phosphotransferase family.</text>
</comment>
<organism evidence="8 9">
    <name type="scientific">Saccharopolyspora spinosa</name>
    <dbReference type="NCBI Taxonomy" id="60894"/>
    <lineage>
        <taxon>Bacteria</taxon>
        <taxon>Bacillati</taxon>
        <taxon>Actinomycetota</taxon>
        <taxon>Actinomycetes</taxon>
        <taxon>Pseudonocardiales</taxon>
        <taxon>Pseudonocardiaceae</taxon>
        <taxon>Saccharopolyspora</taxon>
    </lineage>
</organism>
<evidence type="ECO:0000256" key="3">
    <source>
        <dbReference type="ARBA" id="ARBA00022741"/>
    </source>
</evidence>
<comment type="caution">
    <text evidence="8">The sequence shown here is derived from an EMBL/GenBank/DDBJ whole genome shotgun (WGS) entry which is preliminary data.</text>
</comment>
<dbReference type="NCBIfam" id="NF032896">
    <property type="entry name" value="APH_3pp"/>
    <property type="match status" value="1"/>
</dbReference>
<keyword evidence="4" id="KW-0418">Kinase</keyword>
<dbReference type="PANTHER" id="PTHR21310:SF41">
    <property type="entry name" value="3'-PHOSPHOTRANSFERASE, PUTATIVE-RELATED"/>
    <property type="match status" value="1"/>
</dbReference>
<keyword evidence="6" id="KW-0046">Antibiotic resistance</keyword>
<accession>A0A2N3Y225</accession>
<evidence type="ECO:0000259" key="7">
    <source>
        <dbReference type="Pfam" id="PF01636"/>
    </source>
</evidence>
<dbReference type="EMBL" id="PJNB01000001">
    <property type="protein sequence ID" value="PKW16901.1"/>
    <property type="molecule type" value="Genomic_DNA"/>
</dbReference>
<keyword evidence="3" id="KW-0547">Nucleotide-binding</keyword>
<evidence type="ECO:0000256" key="2">
    <source>
        <dbReference type="ARBA" id="ARBA00022679"/>
    </source>
</evidence>
<dbReference type="InterPro" id="IPR024165">
    <property type="entry name" value="Kan/Strep_kinase"/>
</dbReference>
<dbReference type="InterPro" id="IPR011009">
    <property type="entry name" value="Kinase-like_dom_sf"/>
</dbReference>
<evidence type="ECO:0000256" key="5">
    <source>
        <dbReference type="ARBA" id="ARBA00022840"/>
    </source>
</evidence>
<evidence type="ECO:0000256" key="6">
    <source>
        <dbReference type="ARBA" id="ARBA00023251"/>
    </source>
</evidence>
<keyword evidence="9" id="KW-1185">Reference proteome</keyword>
<keyword evidence="5" id="KW-0067">ATP-binding</keyword>
<reference evidence="8" key="1">
    <citation type="submission" date="2017-12" db="EMBL/GenBank/DDBJ databases">
        <title>Sequencing the genomes of 1000 Actinobacteria strains.</title>
        <authorList>
            <person name="Klenk H.-P."/>
        </authorList>
    </citation>
    <scope>NUCLEOTIDE SEQUENCE [LARGE SCALE GENOMIC DNA]</scope>
    <source>
        <strain evidence="8">DSM 44228</strain>
    </source>
</reference>
<dbReference type="InterPro" id="IPR002575">
    <property type="entry name" value="Aminoglycoside_PTrfase"/>
</dbReference>
<dbReference type="CDD" id="cd05150">
    <property type="entry name" value="APH"/>
    <property type="match status" value="1"/>
</dbReference>
<gene>
    <name evidence="8" type="ORF">A8926_4807</name>
</gene>
<evidence type="ECO:0000256" key="1">
    <source>
        <dbReference type="ARBA" id="ARBA00006219"/>
    </source>
</evidence>
<sequence length="359" mass="38436">MRQQIHQLHCGYLGRFGFGLDAKLLAQRSDGFGEFGRNSVIVAPCAAPAPKLARVDQLSSGSSIEFASQRFRGGGDEALPGVDTVGHMSGSPVPVPAVLLAGGADREWQPVQGGESGASTFRSSDGSCFAKCVAIGQVAELQQERDRAEWLCANRVPGPTVLAWHADDAGACLVTRVMAGVSADAVAAPILARAWESISDAVRRLHDLPTATCPFSRDLAQMFATAQDVVARGAVNPDFLPVEQQGTEPALLLSRLAPQLEQRIEQEAAELVVCHGDLCLPNIILDPDTLDVAGFIDLGRLGTADPYADISLLLANARETWPGEAEARVTDGAFARRYGIELDEDRRRFYLHLDPLTWG</sequence>
<dbReference type="STRING" id="994479.GCA_000194155_04608"/>
<dbReference type="Gene3D" id="3.90.1200.10">
    <property type="match status" value="1"/>
</dbReference>
<evidence type="ECO:0000256" key="4">
    <source>
        <dbReference type="ARBA" id="ARBA00022777"/>
    </source>
</evidence>
<proteinExistence type="inferred from homology"/>
<protein>
    <submittedName>
        <fullName evidence="8">Streptomycin 3'-kinase</fullName>
    </submittedName>
</protein>
<evidence type="ECO:0000313" key="9">
    <source>
        <dbReference type="Proteomes" id="UP000233786"/>
    </source>
</evidence>
<feature type="domain" description="Aminoglycoside phosphotransferase" evidence="7">
    <location>
        <begin position="108"/>
        <end position="342"/>
    </location>
</feature>
<dbReference type="PANTHER" id="PTHR21310">
    <property type="entry name" value="AMINOGLYCOSIDE PHOSPHOTRANSFERASE-RELATED-RELATED"/>
    <property type="match status" value="1"/>
</dbReference>